<organism evidence="1">
    <name type="scientific">Cucumis melo</name>
    <name type="common">Muskmelon</name>
    <dbReference type="NCBI Taxonomy" id="3656"/>
    <lineage>
        <taxon>Eukaryota</taxon>
        <taxon>Viridiplantae</taxon>
        <taxon>Streptophyta</taxon>
        <taxon>Embryophyta</taxon>
        <taxon>Tracheophyta</taxon>
        <taxon>Spermatophyta</taxon>
        <taxon>Magnoliopsida</taxon>
        <taxon>eudicotyledons</taxon>
        <taxon>Gunneridae</taxon>
        <taxon>Pentapetalae</taxon>
        <taxon>rosids</taxon>
        <taxon>fabids</taxon>
        <taxon>Cucurbitales</taxon>
        <taxon>Cucurbitaceae</taxon>
        <taxon>Benincaseae</taxon>
        <taxon>Cucumis</taxon>
    </lineage>
</organism>
<proteinExistence type="predicted"/>
<dbReference type="Gramene" id="MELO3C017085.2.1">
    <property type="protein sequence ID" value="MELO3C017085.2.1"/>
    <property type="gene ID" value="MELO3C017085.2"/>
</dbReference>
<dbReference type="AlphaFoldDB" id="A0A9I9DEC1"/>
<evidence type="ECO:0000313" key="1">
    <source>
        <dbReference type="EnsemblPlants" id="MELO3C017085.2.1"/>
    </source>
</evidence>
<accession>A0A9I9DEC1</accession>
<protein>
    <submittedName>
        <fullName evidence="1">Uncharacterized protein</fullName>
    </submittedName>
</protein>
<reference evidence="1" key="1">
    <citation type="submission" date="2023-03" db="UniProtKB">
        <authorList>
            <consortium name="EnsemblPlants"/>
        </authorList>
    </citation>
    <scope>IDENTIFICATION</scope>
</reference>
<dbReference type="EnsemblPlants" id="MELO3C017085.2.1">
    <property type="protein sequence ID" value="MELO3C017085.2.1"/>
    <property type="gene ID" value="MELO3C017085.2"/>
</dbReference>
<name>A0A9I9DEC1_CUCME</name>
<sequence>MAPYLSKTRPYYGKKLFPLLTHYTINQLPALPNFLHKESLFHVFDVVLIAATPVLSLSAVVALVEESASVLLQSKVSPVSTSIDTLRPIYFKEGPQSSRFHIHFPVLSKAFCR</sequence>